<accession>A0A5S9F378</accession>
<dbReference type="EMBL" id="AP019860">
    <property type="protein sequence ID" value="BBM84457.1"/>
    <property type="molecule type" value="Genomic_DNA"/>
</dbReference>
<proteinExistence type="predicted"/>
<dbReference type="Proteomes" id="UP000326354">
    <property type="component" value="Chromosome"/>
</dbReference>
<reference evidence="1 2" key="1">
    <citation type="submission" date="2019-08" db="EMBL/GenBank/DDBJ databases">
        <title>Complete genome sequence of Candidatus Uab amorphum.</title>
        <authorList>
            <person name="Shiratori T."/>
            <person name="Suzuki S."/>
            <person name="Kakizawa Y."/>
            <person name="Ishida K."/>
        </authorList>
    </citation>
    <scope>NUCLEOTIDE SEQUENCE [LARGE SCALE GENOMIC DNA]</scope>
    <source>
        <strain evidence="1 2">SRT547</strain>
    </source>
</reference>
<protein>
    <submittedName>
        <fullName evidence="1">Uncharacterized protein</fullName>
    </submittedName>
</protein>
<keyword evidence="2" id="KW-1185">Reference proteome</keyword>
<name>A0A5S9F378_UABAM</name>
<gene>
    <name evidence="1" type="ORF">UABAM_02817</name>
</gene>
<organism evidence="1 2">
    <name type="scientific">Uabimicrobium amorphum</name>
    <dbReference type="NCBI Taxonomy" id="2596890"/>
    <lineage>
        <taxon>Bacteria</taxon>
        <taxon>Pseudomonadati</taxon>
        <taxon>Planctomycetota</taxon>
        <taxon>Candidatus Uabimicrobiia</taxon>
        <taxon>Candidatus Uabimicrobiales</taxon>
        <taxon>Candidatus Uabimicrobiaceae</taxon>
        <taxon>Candidatus Uabimicrobium</taxon>
    </lineage>
</organism>
<evidence type="ECO:0000313" key="1">
    <source>
        <dbReference type="EMBL" id="BBM84457.1"/>
    </source>
</evidence>
<sequence>MKMNNWAIIDLNSFIIIICIQKMPCGNFEIFVVQFNTFGADLRICTGIVNSSFFNEERFDWLEFFKWKNC</sequence>
<dbReference type="KEGG" id="uam:UABAM_02817"/>
<dbReference type="AlphaFoldDB" id="A0A5S9F378"/>
<evidence type="ECO:0000313" key="2">
    <source>
        <dbReference type="Proteomes" id="UP000326354"/>
    </source>
</evidence>